<protein>
    <submittedName>
        <fullName evidence="2">Cleavage induced predicted protein putative</fullName>
    </submittedName>
</protein>
<gene>
    <name evidence="2" type="primary">AlNc14C18G1861</name>
    <name evidence="2" type="ORF">ALNC14_022170</name>
</gene>
<dbReference type="AlphaFoldDB" id="F0W4P0"/>
<evidence type="ECO:0000313" key="2">
    <source>
        <dbReference type="EMBL" id="CCA16074.1"/>
    </source>
</evidence>
<feature type="region of interest" description="Disordered" evidence="1">
    <location>
        <begin position="1"/>
        <end position="43"/>
    </location>
</feature>
<accession>F0W4P0</accession>
<dbReference type="EMBL" id="FR824063">
    <property type="protein sequence ID" value="CCA16074.1"/>
    <property type="molecule type" value="Genomic_DNA"/>
</dbReference>
<reference evidence="2" key="1">
    <citation type="journal article" date="2011" name="PLoS Biol.">
        <title>Gene gain and loss during evolution of obligate parasitism in the white rust pathogen of Arabidopsis thaliana.</title>
        <authorList>
            <person name="Kemen E."/>
            <person name="Gardiner A."/>
            <person name="Schultz-Larsen T."/>
            <person name="Kemen A.C."/>
            <person name="Balmuth A.L."/>
            <person name="Robert-Seilaniantz A."/>
            <person name="Bailey K."/>
            <person name="Holub E."/>
            <person name="Studholme D.J."/>
            <person name="Maclean D."/>
            <person name="Jones J.D."/>
        </authorList>
    </citation>
    <scope>NUCLEOTIDE SEQUENCE</scope>
</reference>
<feature type="compositionally biased region" description="Basic and acidic residues" evidence="1">
    <location>
        <begin position="27"/>
        <end position="39"/>
    </location>
</feature>
<proteinExistence type="predicted"/>
<sequence>MGGKDLATLAAFAQRGESTSAHSHRKNHDEEEEKHHSHVTESYTQIWSAPKHARAQRSTAESTTPVHKTFRDYLQPIERDTVSPVQLKLLKATLAPEPPKKAPHNTDRTNELACPRLETTRNNQCGFASFDDVKNCRFRPRLRGGKHVEADEEESSDRTRTTAFIRRMEGSERVRKENLDRMREGKVYSSQIDKKECPQCGNPQSYAEVKQKRNKCPNCNDSYRLRMNDIASSFLKKLDAQTSLARNTKEGDLCANPMPRCRKWHEVEDEFLGRVYLDLARRKSDHSALLQEQQKECTFHPVICRGSQKVHHCLVYLNLHVSHFIEYTGQSRHFPGTTDSRFAKSKAQRTHSGAQMNGKQYYTTTELFLLGALS</sequence>
<reference evidence="2" key="2">
    <citation type="submission" date="2011-02" db="EMBL/GenBank/DDBJ databases">
        <authorList>
            <person name="MacLean D."/>
        </authorList>
    </citation>
    <scope>NUCLEOTIDE SEQUENCE</scope>
</reference>
<organism evidence="2">
    <name type="scientific">Albugo laibachii Nc14</name>
    <dbReference type="NCBI Taxonomy" id="890382"/>
    <lineage>
        <taxon>Eukaryota</taxon>
        <taxon>Sar</taxon>
        <taxon>Stramenopiles</taxon>
        <taxon>Oomycota</taxon>
        <taxon>Peronosporomycetes</taxon>
        <taxon>Albuginales</taxon>
        <taxon>Albuginaceae</taxon>
        <taxon>Albugo</taxon>
    </lineage>
</organism>
<evidence type="ECO:0000256" key="1">
    <source>
        <dbReference type="SAM" id="MobiDB-lite"/>
    </source>
</evidence>
<name>F0W4P0_9STRA</name>
<dbReference type="HOGENOM" id="CLU_740604_0_0_1"/>